<feature type="region of interest" description="Disordered" evidence="2">
    <location>
        <begin position="400"/>
        <end position="452"/>
    </location>
</feature>
<feature type="compositionally biased region" description="Polar residues" evidence="2">
    <location>
        <begin position="335"/>
        <end position="348"/>
    </location>
</feature>
<dbReference type="GO" id="GO:0051015">
    <property type="term" value="F:actin filament binding"/>
    <property type="evidence" value="ECO:0007669"/>
    <property type="project" value="TreeGrafter"/>
</dbReference>
<dbReference type="Pfam" id="PF02181">
    <property type="entry name" value="FH2"/>
    <property type="match status" value="1"/>
</dbReference>
<dbReference type="SUPFAM" id="SSF101447">
    <property type="entry name" value="Formin homology 2 domain (FH2 domain)"/>
    <property type="match status" value="1"/>
</dbReference>
<evidence type="ECO:0000256" key="2">
    <source>
        <dbReference type="SAM" id="MobiDB-lite"/>
    </source>
</evidence>
<accession>A0A3P6SSW9</accession>
<dbReference type="STRING" id="42156.A0A3P6SSW9"/>
<feature type="compositionally biased region" description="Basic residues" evidence="2">
    <location>
        <begin position="306"/>
        <end position="317"/>
    </location>
</feature>
<dbReference type="EMBL" id="UYRX01000267">
    <property type="protein sequence ID" value="VDK78962.1"/>
    <property type="molecule type" value="Genomic_DNA"/>
</dbReference>
<comment type="similarity">
    <text evidence="1">Belongs to the formin homology family.</text>
</comment>
<name>A0A3P6SSW9_LITSI</name>
<dbReference type="Proteomes" id="UP000277928">
    <property type="component" value="Unassembled WGS sequence"/>
</dbReference>
<evidence type="ECO:0000259" key="3">
    <source>
        <dbReference type="PROSITE" id="PS51444"/>
    </source>
</evidence>
<feature type="compositionally biased region" description="Basic and acidic residues" evidence="2">
    <location>
        <begin position="319"/>
        <end position="334"/>
    </location>
</feature>
<dbReference type="SMART" id="SM00498">
    <property type="entry name" value="FH2"/>
    <property type="match status" value="1"/>
</dbReference>
<dbReference type="InterPro" id="IPR042201">
    <property type="entry name" value="FH2_Formin_sf"/>
</dbReference>
<proteinExistence type="inferred from homology"/>
<gene>
    <name evidence="4" type="ORF">NLS_LOCUS4292</name>
</gene>
<feature type="compositionally biased region" description="Polar residues" evidence="2">
    <location>
        <begin position="411"/>
        <end position="433"/>
    </location>
</feature>
<dbReference type="GO" id="GO:0005829">
    <property type="term" value="C:cytosol"/>
    <property type="evidence" value="ECO:0007669"/>
    <property type="project" value="TreeGrafter"/>
</dbReference>
<feature type="domain" description="FH2" evidence="3">
    <location>
        <begin position="448"/>
        <end position="825"/>
    </location>
</feature>
<dbReference type="AlphaFoldDB" id="A0A3P6SSW9"/>
<feature type="region of interest" description="Disordered" evidence="2">
    <location>
        <begin position="123"/>
        <end position="147"/>
    </location>
</feature>
<dbReference type="PANTHER" id="PTHR45857:SF8">
    <property type="entry name" value="FORMIN-HOMOLOGY AND ZINC FINGER DOMAINS PROTEIN 1"/>
    <property type="match status" value="1"/>
</dbReference>
<evidence type="ECO:0000313" key="5">
    <source>
        <dbReference type="Proteomes" id="UP000277928"/>
    </source>
</evidence>
<evidence type="ECO:0000313" key="4">
    <source>
        <dbReference type="EMBL" id="VDK78962.1"/>
    </source>
</evidence>
<dbReference type="GO" id="GO:0016477">
    <property type="term" value="P:cell migration"/>
    <property type="evidence" value="ECO:0007669"/>
    <property type="project" value="TreeGrafter"/>
</dbReference>
<feature type="region of interest" description="Disordered" evidence="2">
    <location>
        <begin position="22"/>
        <end position="51"/>
    </location>
</feature>
<organism evidence="4 5">
    <name type="scientific">Litomosoides sigmodontis</name>
    <name type="common">Filarial nematode worm</name>
    <dbReference type="NCBI Taxonomy" id="42156"/>
    <lineage>
        <taxon>Eukaryota</taxon>
        <taxon>Metazoa</taxon>
        <taxon>Ecdysozoa</taxon>
        <taxon>Nematoda</taxon>
        <taxon>Chromadorea</taxon>
        <taxon>Rhabditida</taxon>
        <taxon>Spirurina</taxon>
        <taxon>Spiruromorpha</taxon>
        <taxon>Filarioidea</taxon>
        <taxon>Onchocercidae</taxon>
        <taxon>Litomosoides</taxon>
    </lineage>
</organism>
<keyword evidence="5" id="KW-1185">Reference proteome</keyword>
<evidence type="ECO:0000256" key="1">
    <source>
        <dbReference type="ARBA" id="ARBA00023449"/>
    </source>
</evidence>
<sequence length="825" mass="93002">MPANDGTGRKLSSLSLPLQQHAQMSLQQQLDTSADAGGTVSTAPPTTATSHTGFNAEFFRCLTQNLLATTGAGTSGLPQATDTATAGASVAAAFGLPLPDVSMMYGSMNLYNLLNLNLLTESQQNRHHHHHHHQQQQQQQQQQRSSLPTEYLKQRTLEANTRQHQQRQQRPSKEKKRSYPCSFQWCELCLREVHSSKLPCHIRQHHVAQPMFICPQCKFSSSYSKNNVKSHMSTVHGLTEEPISHMEEYADEVEQLMKRCFPTVRGRGRPVHSNIRPSTASSSSTVNTESNNNSRRNSTSSTASARHTHSYRRKGIKHLIQETTHEVSSKRVKSENNCGNESKVTATQIPVDASGQSSPSEEDSSINSNVPPHHSIEDAYKKTSSYTNATNYYRHGQVRANGEASKYEPSVSYQNGTDQSETIANDSSPSSSEHVNHDAELETESNDSSVHDFDEEEQPLGHIDHISPRYLPKSVNWSILANDQLKGTIFESFRLSEVLHRFPQQPHKLDGKCFLTEEQFKRVEEVRQQLSLDLTELRDALYNLDVNTLPIEQVDLIANIAPTSTDVFYLLVCESVDPAALIGENEQFLLELAKIDRIEEKLHAMSFMGHMNSRVTEILKSFEDLTNIVKILKKNRGFRALLRVVLVFMNFFIGDFTAKTIRGFRASDLTKICATEVCNSPKTTLLNIVASSTISEFPEVCIFRDTLPALERASRVNFQELSATVLRLERDYLRFDREASRLDDKGQIAGYREMIRNKVMEVKDGYRECKIGLCKTMRFFGELVDEDIGPEIPETFFASIATFYRQLQRAWIDVHLHGIPVTKAV</sequence>
<protein>
    <recommendedName>
        <fullName evidence="3">FH2 domain-containing protein</fullName>
    </recommendedName>
</protein>
<feature type="compositionally biased region" description="Low complexity" evidence="2">
    <location>
        <begin position="273"/>
        <end position="305"/>
    </location>
</feature>
<feature type="region of interest" description="Disordered" evidence="2">
    <location>
        <begin position="264"/>
        <end position="376"/>
    </location>
</feature>
<dbReference type="PROSITE" id="PS51444">
    <property type="entry name" value="FH2"/>
    <property type="match status" value="1"/>
</dbReference>
<dbReference type="OrthoDB" id="1668162at2759"/>
<dbReference type="InterPro" id="IPR015425">
    <property type="entry name" value="FH2_Formin"/>
</dbReference>
<feature type="compositionally biased region" description="Basic residues" evidence="2">
    <location>
        <begin position="125"/>
        <end position="134"/>
    </location>
</feature>
<dbReference type="InterPro" id="IPR043592">
    <property type="entry name" value="FMNL_animal"/>
</dbReference>
<dbReference type="GO" id="GO:0008360">
    <property type="term" value="P:regulation of cell shape"/>
    <property type="evidence" value="ECO:0007669"/>
    <property type="project" value="TreeGrafter"/>
</dbReference>
<reference evidence="4 5" key="1">
    <citation type="submission" date="2018-08" db="EMBL/GenBank/DDBJ databases">
        <authorList>
            <person name="Laetsch R D."/>
            <person name="Stevens L."/>
            <person name="Kumar S."/>
            <person name="Blaxter L. M."/>
        </authorList>
    </citation>
    <scope>NUCLEOTIDE SEQUENCE [LARGE SCALE GENOMIC DNA]</scope>
</reference>
<dbReference type="GO" id="GO:0030866">
    <property type="term" value="P:cortical actin cytoskeleton organization"/>
    <property type="evidence" value="ECO:0007669"/>
    <property type="project" value="TreeGrafter"/>
</dbReference>
<dbReference type="OMA" id="EVMFAIH"/>
<dbReference type="PANTHER" id="PTHR45857">
    <property type="entry name" value="FORMIN-LIKE PROTEIN"/>
    <property type="match status" value="1"/>
</dbReference>
<dbReference type="Gene3D" id="1.20.58.2220">
    <property type="entry name" value="Formin, FH2 domain"/>
    <property type="match status" value="1"/>
</dbReference>